<organism evidence="2 3">
    <name type="scientific">Tritrichomonas foetus</name>
    <dbReference type="NCBI Taxonomy" id="1144522"/>
    <lineage>
        <taxon>Eukaryota</taxon>
        <taxon>Metamonada</taxon>
        <taxon>Parabasalia</taxon>
        <taxon>Tritrichomonadida</taxon>
        <taxon>Tritrichomonadidae</taxon>
        <taxon>Tritrichomonas</taxon>
    </lineage>
</organism>
<name>A0A1J4J7B6_9EUKA</name>
<dbReference type="VEuPathDB" id="TrichDB:TRFO_12110"/>
<accession>A0A1J4J7B6</accession>
<evidence type="ECO:0000256" key="1">
    <source>
        <dbReference type="PROSITE-ProRule" id="PRU00339"/>
    </source>
</evidence>
<gene>
    <name evidence="2" type="ORF">TRFO_12110</name>
</gene>
<dbReference type="Gene3D" id="1.25.40.10">
    <property type="entry name" value="Tetratricopeptide repeat domain"/>
    <property type="match status" value="2"/>
</dbReference>
<dbReference type="GeneID" id="94831137"/>
<evidence type="ECO:0000313" key="2">
    <source>
        <dbReference type="EMBL" id="OHS93084.1"/>
    </source>
</evidence>
<dbReference type="Proteomes" id="UP000179807">
    <property type="component" value="Unassembled WGS sequence"/>
</dbReference>
<dbReference type="SUPFAM" id="SSF48452">
    <property type="entry name" value="TPR-like"/>
    <property type="match status" value="1"/>
</dbReference>
<reference evidence="2" key="1">
    <citation type="submission" date="2016-10" db="EMBL/GenBank/DDBJ databases">
        <authorList>
            <person name="Benchimol M."/>
            <person name="Almeida L.G."/>
            <person name="Vasconcelos A.T."/>
            <person name="Perreira-Neves A."/>
            <person name="Rosa I.A."/>
            <person name="Tasca T."/>
            <person name="Bogo M.R."/>
            <person name="de Souza W."/>
        </authorList>
    </citation>
    <scope>NUCLEOTIDE SEQUENCE [LARGE SCALE GENOMIC DNA]</scope>
    <source>
        <strain evidence="2">K</strain>
    </source>
</reference>
<evidence type="ECO:0000313" key="3">
    <source>
        <dbReference type="Proteomes" id="UP000179807"/>
    </source>
</evidence>
<dbReference type="EMBL" id="MLAK01001437">
    <property type="protein sequence ID" value="OHS93084.1"/>
    <property type="molecule type" value="Genomic_DNA"/>
</dbReference>
<proteinExistence type="predicted"/>
<feature type="repeat" description="TPR" evidence="1">
    <location>
        <begin position="305"/>
        <end position="338"/>
    </location>
</feature>
<dbReference type="RefSeq" id="XP_068346221.1">
    <property type="nucleotide sequence ID" value="XM_068496433.1"/>
</dbReference>
<sequence length="456" mass="53462">MGEHMEEQIRLLDEKSFDFWHQEMVRSIDSGNSNDAMFAQLQMIRFFRGDKSDIFSSIKIPAFYRSVIDFISANSKKYDFYSISSIKENSSFDIIDLLNISFCHLSIGDYIRAFYYLGKIQSMNQHDNLPPEYFFAIGICHVYFQRYKESIDFLTISHENSFSDIIKYNSIFFKAFSLMKINRIDESIFEFSKLLDLNHPQISVDDVSLQIASLLYKKGEKTKAFSIYSSLENKNLAIVSIERAYNKITDGLFISAFDDLKNVLNDEHSKFDRSILMGFCFYCQNDYINAYRCFRPLSNYDEIDWKLWFMLGLIFIKSDRQLDAINAFGNSFSINPASEKVGLNLAAAYELSWKFQDAATFYDRVSIASPYKEYAKTRYIYLKNKIVHEFEANLKPEIFELDIDELFIPPTERLSRAYLEGPLFLPEELKFVSEKPKMNETHQRISNFKENCPKTE</sequence>
<keyword evidence="1" id="KW-0802">TPR repeat</keyword>
<dbReference type="InterPro" id="IPR019734">
    <property type="entry name" value="TPR_rpt"/>
</dbReference>
<comment type="caution">
    <text evidence="2">The sequence shown here is derived from an EMBL/GenBank/DDBJ whole genome shotgun (WGS) entry which is preliminary data.</text>
</comment>
<protein>
    <submittedName>
        <fullName evidence="2">Uncharacterized protein</fullName>
    </submittedName>
</protein>
<dbReference type="AlphaFoldDB" id="A0A1J4J7B6"/>
<dbReference type="InterPro" id="IPR011990">
    <property type="entry name" value="TPR-like_helical_dom_sf"/>
</dbReference>
<dbReference type="PROSITE" id="PS50005">
    <property type="entry name" value="TPR"/>
    <property type="match status" value="1"/>
</dbReference>
<keyword evidence="3" id="KW-1185">Reference proteome</keyword>